<dbReference type="InterPro" id="IPR050797">
    <property type="entry name" value="Carb_Metab_Trans_Reg"/>
</dbReference>
<dbReference type="GO" id="GO:0008270">
    <property type="term" value="F:zinc ion binding"/>
    <property type="evidence" value="ECO:0007669"/>
    <property type="project" value="InterPro"/>
</dbReference>
<gene>
    <name evidence="5" type="ORF">LY79DRAFT_503636</name>
</gene>
<proteinExistence type="predicted"/>
<evidence type="ECO:0000313" key="6">
    <source>
        <dbReference type="Proteomes" id="UP001230504"/>
    </source>
</evidence>
<evidence type="ECO:0000256" key="2">
    <source>
        <dbReference type="ARBA" id="ARBA00023242"/>
    </source>
</evidence>
<dbReference type="GO" id="GO:0000981">
    <property type="term" value="F:DNA-binding transcription factor activity, RNA polymerase II-specific"/>
    <property type="evidence" value="ECO:0007669"/>
    <property type="project" value="InterPro"/>
</dbReference>
<accession>A0AAD8QGE0</accession>
<keyword evidence="2" id="KW-0539">Nucleus</keyword>
<dbReference type="GO" id="GO:0003677">
    <property type="term" value="F:DNA binding"/>
    <property type="evidence" value="ECO:0007669"/>
    <property type="project" value="InterPro"/>
</dbReference>
<dbReference type="GeneID" id="85437659"/>
<name>A0AAD8QGE0_9PEZI</name>
<dbReference type="PROSITE" id="PS50048">
    <property type="entry name" value="ZN2_CY6_FUNGAL_2"/>
    <property type="match status" value="1"/>
</dbReference>
<comment type="caution">
    <text evidence="5">The sequence shown here is derived from an EMBL/GenBank/DDBJ whole genome shotgun (WGS) entry which is preliminary data.</text>
</comment>
<dbReference type="SUPFAM" id="SSF57701">
    <property type="entry name" value="Zn2/Cys6 DNA-binding domain"/>
    <property type="match status" value="1"/>
</dbReference>
<dbReference type="EMBL" id="JAHLJV010000001">
    <property type="protein sequence ID" value="KAK1600689.1"/>
    <property type="molecule type" value="Genomic_DNA"/>
</dbReference>
<dbReference type="InterPro" id="IPR001138">
    <property type="entry name" value="Zn2Cys6_DnaBD"/>
</dbReference>
<dbReference type="PANTHER" id="PTHR31668">
    <property type="entry name" value="GLUCOSE TRANSPORT TRANSCRIPTION REGULATOR RGT1-RELATED-RELATED"/>
    <property type="match status" value="1"/>
</dbReference>
<evidence type="ECO:0000259" key="4">
    <source>
        <dbReference type="PROSITE" id="PS50048"/>
    </source>
</evidence>
<keyword evidence="6" id="KW-1185">Reference proteome</keyword>
<feature type="compositionally biased region" description="Low complexity" evidence="3">
    <location>
        <begin position="60"/>
        <end position="112"/>
    </location>
</feature>
<dbReference type="PROSITE" id="PS00463">
    <property type="entry name" value="ZN2_CY6_FUNGAL_1"/>
    <property type="match status" value="1"/>
</dbReference>
<feature type="region of interest" description="Disordered" evidence="3">
    <location>
        <begin position="680"/>
        <end position="700"/>
    </location>
</feature>
<feature type="domain" description="Zn(2)-C6 fungal-type" evidence="4">
    <location>
        <begin position="11"/>
        <end position="40"/>
    </location>
</feature>
<dbReference type="CDD" id="cd00067">
    <property type="entry name" value="GAL4"/>
    <property type="match status" value="1"/>
</dbReference>
<evidence type="ECO:0000256" key="1">
    <source>
        <dbReference type="ARBA" id="ARBA00022723"/>
    </source>
</evidence>
<dbReference type="CDD" id="cd12148">
    <property type="entry name" value="fungal_TF_MHR"/>
    <property type="match status" value="1"/>
</dbReference>
<dbReference type="Gene3D" id="4.10.240.10">
    <property type="entry name" value="Zn(2)-C6 fungal-type DNA-binding domain"/>
    <property type="match status" value="1"/>
</dbReference>
<dbReference type="InterPro" id="IPR007219">
    <property type="entry name" value="XnlR_reg_dom"/>
</dbReference>
<dbReference type="AlphaFoldDB" id="A0AAD8QGE0"/>
<protein>
    <submittedName>
        <fullName evidence="5">Fungal-specific transcription factor domain-containing protein</fullName>
    </submittedName>
</protein>
<sequence length="700" mass="76445">MSTRRKIGKRACDACKIRKIKCTEVPPCDGCVAIRTACTFNKVPATRGPRNLRAKTIRQIAQAQQESAAAPPSPNSPTGDGAAVASTPAGAAAPSQSSLSSDGGSSEGAGDPTGRLRLVRQETTIPQAQRTPSASLVLRLCIYRLRLFPVWPIIAVEEIMASLSRDADDLDSYVLANAVGAATIAQLKLTTTDNDDPATASSMEAECQRSRMALQEREGGPPMNLNWLRTSFFLHVYHENQQPGGAKSLLYLREAITIAQIMGLHKESSYMALPLPEQQMKRRILWLLFVTERGVAMLHKLPVVLKSNLRFPSLDGSGVGEDEGHVLPAFKKLANLFWIFDQSGAFDILQNSDDEDAMWSMADGLQTASRACLDVVQRKLQEIPLDSDASNDVQRADIVVTRQWMQAVLWKVTMNHGRSWSSGNYSNDNNSNNNSTNVTSLSHPIHIAKEFLQLISQLPSTAIEAHGPGIEFKIYEIASAVTDAVANNFRLPRSSTDGPRDILLQLQRVLASCRGGNKALLEMLCARISEVQHGPLLAMNKTLTPRVQEVDDDQWRNERAAAANGQTNVFAATNDVPDSNQTYAQAQASFLSMFNRDGAAQSLGNSGPMPIPPQRQDLSRPIWDHQNQMGPGAHDLIDQLQNFDGSFNAVESNGTLDMLFANGVSWDNVANDDWMASVQNNPGAFSSPTQPATDLQRTYE</sequence>
<organism evidence="5 6">
    <name type="scientific">Colletotrichum navitas</name>
    <dbReference type="NCBI Taxonomy" id="681940"/>
    <lineage>
        <taxon>Eukaryota</taxon>
        <taxon>Fungi</taxon>
        <taxon>Dikarya</taxon>
        <taxon>Ascomycota</taxon>
        <taxon>Pezizomycotina</taxon>
        <taxon>Sordariomycetes</taxon>
        <taxon>Hypocreomycetidae</taxon>
        <taxon>Glomerellales</taxon>
        <taxon>Glomerellaceae</taxon>
        <taxon>Colletotrichum</taxon>
        <taxon>Colletotrichum graminicola species complex</taxon>
    </lineage>
</organism>
<dbReference type="SMART" id="SM00066">
    <property type="entry name" value="GAL4"/>
    <property type="match status" value="1"/>
</dbReference>
<dbReference type="Pfam" id="PF04082">
    <property type="entry name" value="Fungal_trans"/>
    <property type="match status" value="1"/>
</dbReference>
<feature type="region of interest" description="Disordered" evidence="3">
    <location>
        <begin position="60"/>
        <end position="113"/>
    </location>
</feature>
<reference evidence="5" key="1">
    <citation type="submission" date="2021-06" db="EMBL/GenBank/DDBJ databases">
        <title>Comparative genomics, transcriptomics and evolutionary studies reveal genomic signatures of adaptation to plant cell wall in hemibiotrophic fungi.</title>
        <authorList>
            <consortium name="DOE Joint Genome Institute"/>
            <person name="Baroncelli R."/>
            <person name="Diaz J.F."/>
            <person name="Benocci T."/>
            <person name="Peng M."/>
            <person name="Battaglia E."/>
            <person name="Haridas S."/>
            <person name="Andreopoulos W."/>
            <person name="Labutti K."/>
            <person name="Pangilinan J."/>
            <person name="Floch G.L."/>
            <person name="Makela M.R."/>
            <person name="Henrissat B."/>
            <person name="Grigoriev I.V."/>
            <person name="Crouch J.A."/>
            <person name="De Vries R.P."/>
            <person name="Sukno S.A."/>
            <person name="Thon M.R."/>
        </authorList>
    </citation>
    <scope>NUCLEOTIDE SEQUENCE</scope>
    <source>
        <strain evidence="5">CBS 125086</strain>
    </source>
</reference>
<dbReference type="Proteomes" id="UP001230504">
    <property type="component" value="Unassembled WGS sequence"/>
</dbReference>
<dbReference type="Pfam" id="PF00172">
    <property type="entry name" value="Zn_clus"/>
    <property type="match status" value="1"/>
</dbReference>
<dbReference type="InterPro" id="IPR036864">
    <property type="entry name" value="Zn2-C6_fun-type_DNA-bd_sf"/>
</dbReference>
<dbReference type="RefSeq" id="XP_060421185.1">
    <property type="nucleotide sequence ID" value="XM_060553419.1"/>
</dbReference>
<dbReference type="PANTHER" id="PTHR31668:SF28">
    <property type="entry name" value="ZN(II)2CYS6 TRANSCRIPTION FACTOR (EUROFUNG)"/>
    <property type="match status" value="1"/>
</dbReference>
<evidence type="ECO:0000313" key="5">
    <source>
        <dbReference type="EMBL" id="KAK1600689.1"/>
    </source>
</evidence>
<evidence type="ECO:0000256" key="3">
    <source>
        <dbReference type="SAM" id="MobiDB-lite"/>
    </source>
</evidence>
<dbReference type="GO" id="GO:0006351">
    <property type="term" value="P:DNA-templated transcription"/>
    <property type="evidence" value="ECO:0007669"/>
    <property type="project" value="InterPro"/>
</dbReference>
<keyword evidence="1" id="KW-0479">Metal-binding</keyword>